<feature type="compositionally biased region" description="Polar residues" evidence="1">
    <location>
        <begin position="93"/>
        <end position="104"/>
    </location>
</feature>
<keyword evidence="3" id="KW-1185">Reference proteome</keyword>
<dbReference type="InterPro" id="IPR007369">
    <property type="entry name" value="Peptidase_A22B_SPP"/>
</dbReference>
<name>A0A8T0DDX9_9TREM</name>
<dbReference type="GO" id="GO:0016020">
    <property type="term" value="C:membrane"/>
    <property type="evidence" value="ECO:0007669"/>
    <property type="project" value="InterPro"/>
</dbReference>
<dbReference type="Proteomes" id="UP000699462">
    <property type="component" value="Unassembled WGS sequence"/>
</dbReference>
<proteinExistence type="predicted"/>
<gene>
    <name evidence="2" type="ORF">P879_11630</name>
</gene>
<organism evidence="2 3">
    <name type="scientific">Paragonimus westermani</name>
    <dbReference type="NCBI Taxonomy" id="34504"/>
    <lineage>
        <taxon>Eukaryota</taxon>
        <taxon>Metazoa</taxon>
        <taxon>Spiralia</taxon>
        <taxon>Lophotrochozoa</taxon>
        <taxon>Platyhelminthes</taxon>
        <taxon>Trematoda</taxon>
        <taxon>Digenea</taxon>
        <taxon>Plagiorchiida</taxon>
        <taxon>Troglotremata</taxon>
        <taxon>Troglotrematidae</taxon>
        <taxon>Paragonimus</taxon>
    </lineage>
</organism>
<evidence type="ECO:0000313" key="2">
    <source>
        <dbReference type="EMBL" id="KAF8566025.1"/>
    </source>
</evidence>
<evidence type="ECO:0000256" key="1">
    <source>
        <dbReference type="SAM" id="MobiDB-lite"/>
    </source>
</evidence>
<reference evidence="2 3" key="1">
    <citation type="submission" date="2019-07" db="EMBL/GenBank/DDBJ databases">
        <title>Annotation for the trematode Paragonimus westermani.</title>
        <authorList>
            <person name="Choi Y.-J."/>
        </authorList>
    </citation>
    <scope>NUCLEOTIDE SEQUENCE [LARGE SCALE GENOMIC DNA]</scope>
    <source>
        <strain evidence="2">180907_Pwestermani</strain>
    </source>
</reference>
<dbReference type="EMBL" id="JTDF01005725">
    <property type="protein sequence ID" value="KAF8566025.1"/>
    <property type="molecule type" value="Genomic_DNA"/>
</dbReference>
<feature type="region of interest" description="Disordered" evidence="1">
    <location>
        <begin position="85"/>
        <end position="104"/>
    </location>
</feature>
<dbReference type="OrthoDB" id="29661at2759"/>
<dbReference type="AlphaFoldDB" id="A0A8T0DDX9"/>
<comment type="caution">
    <text evidence="2">The sequence shown here is derived from an EMBL/GenBank/DDBJ whole genome shotgun (WGS) entry which is preliminary data.</text>
</comment>
<dbReference type="GO" id="GO:0042500">
    <property type="term" value="F:aspartic endopeptidase activity, intramembrane cleaving"/>
    <property type="evidence" value="ECO:0007669"/>
    <property type="project" value="InterPro"/>
</dbReference>
<evidence type="ECO:0000313" key="3">
    <source>
        <dbReference type="Proteomes" id="UP000699462"/>
    </source>
</evidence>
<accession>A0A8T0DDX9</accession>
<dbReference type="Pfam" id="PF04258">
    <property type="entry name" value="Peptidase_A22B"/>
    <property type="match status" value="1"/>
</dbReference>
<protein>
    <submittedName>
        <fullName evidence="2">Uncharacterized protein</fullName>
    </submittedName>
</protein>
<sequence>MVSSVAMRLMQRGQPALLYLCPCVLLATVFSSGVFGGLVELRNLWTGCFPSSDTQLSPELDSGVVEQKSELCAVDVDLVTLTVPDGDADRHNGTSSRTELVSSA</sequence>